<accession>A0A0E9NS50</accession>
<dbReference type="EMBL" id="BACD03000070">
    <property type="protein sequence ID" value="GAO52476.1"/>
    <property type="molecule type" value="Genomic_DNA"/>
</dbReference>
<name>A0A0E9NS50_SAICN</name>
<dbReference type="OMA" id="RRKSWIM"/>
<dbReference type="InterPro" id="IPR036259">
    <property type="entry name" value="MFS_trans_sf"/>
</dbReference>
<dbReference type="GO" id="GO:0008521">
    <property type="term" value="F:acetyl-CoA transmembrane transporter activity"/>
    <property type="evidence" value="ECO:0007669"/>
    <property type="project" value="InterPro"/>
</dbReference>
<evidence type="ECO:0000256" key="4">
    <source>
        <dbReference type="ARBA" id="ARBA00023136"/>
    </source>
</evidence>
<feature type="transmembrane region" description="Helical" evidence="6">
    <location>
        <begin position="155"/>
        <end position="176"/>
    </location>
</feature>
<evidence type="ECO:0000256" key="6">
    <source>
        <dbReference type="SAM" id="Phobius"/>
    </source>
</evidence>
<dbReference type="GO" id="GO:0035348">
    <property type="term" value="P:acetyl-CoA transmembrane transport"/>
    <property type="evidence" value="ECO:0007669"/>
    <property type="project" value="InterPro"/>
</dbReference>
<feature type="transmembrane region" description="Helical" evidence="6">
    <location>
        <begin position="126"/>
        <end position="143"/>
    </location>
</feature>
<reference evidence="7 8" key="1">
    <citation type="journal article" date="2011" name="J. Gen. Appl. Microbiol.">
        <title>Draft genome sequencing of the enigmatic yeast Saitoella complicata.</title>
        <authorList>
            <person name="Nishida H."/>
            <person name="Hamamoto M."/>
            <person name="Sugiyama J."/>
        </authorList>
    </citation>
    <scope>NUCLEOTIDE SEQUENCE [LARGE SCALE GENOMIC DNA]</scope>
    <source>
        <strain evidence="7 8">NRRL Y-17804</strain>
    </source>
</reference>
<feature type="compositionally biased region" description="Basic and acidic residues" evidence="5">
    <location>
        <begin position="31"/>
        <end position="41"/>
    </location>
</feature>
<organism evidence="7 8">
    <name type="scientific">Saitoella complicata (strain BCRC 22490 / CBS 7301 / JCM 7358 / NBRC 10748 / NRRL Y-17804)</name>
    <dbReference type="NCBI Taxonomy" id="698492"/>
    <lineage>
        <taxon>Eukaryota</taxon>
        <taxon>Fungi</taxon>
        <taxon>Dikarya</taxon>
        <taxon>Ascomycota</taxon>
        <taxon>Taphrinomycotina</taxon>
        <taxon>Taphrinomycotina incertae sedis</taxon>
        <taxon>Saitoella</taxon>
    </lineage>
</organism>
<comment type="subcellular location">
    <subcellularLocation>
        <location evidence="1">Membrane</location>
        <topology evidence="1">Multi-pass membrane protein</topology>
    </subcellularLocation>
</comment>
<feature type="region of interest" description="Disordered" evidence="5">
    <location>
        <begin position="21"/>
        <end position="48"/>
    </location>
</feature>
<feature type="transmembrane region" description="Helical" evidence="6">
    <location>
        <begin position="451"/>
        <end position="472"/>
    </location>
</feature>
<dbReference type="OrthoDB" id="6415790at2759"/>
<evidence type="ECO:0000256" key="2">
    <source>
        <dbReference type="ARBA" id="ARBA00022692"/>
    </source>
</evidence>
<dbReference type="InterPro" id="IPR024371">
    <property type="entry name" value="AcetylCoA_trans_1-like"/>
</dbReference>
<protein>
    <recommendedName>
        <fullName evidence="9">Major facilitator superfamily (MFS) profile domain-containing protein</fullName>
    </recommendedName>
</protein>
<keyword evidence="4 6" id="KW-0472">Membrane</keyword>
<feature type="transmembrane region" description="Helical" evidence="6">
    <location>
        <begin position="196"/>
        <end position="216"/>
    </location>
</feature>
<gene>
    <name evidence="7" type="ORF">G7K_6551-t1</name>
</gene>
<dbReference type="GO" id="GO:0016020">
    <property type="term" value="C:membrane"/>
    <property type="evidence" value="ECO:0007669"/>
    <property type="project" value="UniProtKB-SubCell"/>
</dbReference>
<feature type="transmembrane region" description="Helical" evidence="6">
    <location>
        <begin position="237"/>
        <end position="257"/>
    </location>
</feature>
<dbReference type="PANTHER" id="PTHR12778">
    <property type="entry name" value="SOLUTE CARRIER FAMILY 33 ACETYL-COA TRANSPORTER -RELATED"/>
    <property type="match status" value="1"/>
</dbReference>
<reference evidence="7 8" key="2">
    <citation type="journal article" date="2014" name="J. Gen. Appl. Microbiol.">
        <title>The early diverging ascomycetous budding yeast Saitoella complicata has three histone deacetylases belonging to the Clr6, Hos2, and Rpd3 lineages.</title>
        <authorList>
            <person name="Nishida H."/>
            <person name="Matsumoto T."/>
            <person name="Kondo S."/>
            <person name="Hamamoto M."/>
            <person name="Yoshikawa H."/>
        </authorList>
    </citation>
    <scope>NUCLEOTIDE SEQUENCE [LARGE SCALE GENOMIC DNA]</scope>
    <source>
        <strain evidence="7 8">NRRL Y-17804</strain>
    </source>
</reference>
<dbReference type="SUPFAM" id="SSF103473">
    <property type="entry name" value="MFS general substrate transporter"/>
    <property type="match status" value="1"/>
</dbReference>
<dbReference type="FunFam" id="1.20.1250.20:FF:000289">
    <property type="entry name" value="Acetyl-coenzyme A transporter 1"/>
    <property type="match status" value="1"/>
</dbReference>
<evidence type="ECO:0000256" key="5">
    <source>
        <dbReference type="SAM" id="MobiDB-lite"/>
    </source>
</evidence>
<comment type="caution">
    <text evidence="7">The sequence shown here is derived from an EMBL/GenBank/DDBJ whole genome shotgun (WGS) entry which is preliminary data.</text>
</comment>
<dbReference type="InterPro" id="IPR004752">
    <property type="entry name" value="AmpG_permease/AT-1"/>
</dbReference>
<keyword evidence="2 6" id="KW-0812">Transmembrane</keyword>
<evidence type="ECO:0000313" key="7">
    <source>
        <dbReference type="EMBL" id="GAO52476.1"/>
    </source>
</evidence>
<evidence type="ECO:0000256" key="1">
    <source>
        <dbReference type="ARBA" id="ARBA00004141"/>
    </source>
</evidence>
<keyword evidence="8" id="KW-1185">Reference proteome</keyword>
<sequence length="536" mass="58393">MNIAPNSGDVGLKQRIEKEEELPLHDFTGADADKRDDDRWKPASKTKGRLSQRDRQSIALLVALYLLQGIPLGLAFGSVPFILKSKLSYSQVGLFTLASYPYSLKLFWSPIVDAIYSPTYGRRKSWIVPMQTLVGVTLLLLGTRVESWLEDAENMLGVLTAAFFSLIFLCATQDIAVDGWALTLLSRENLSYASTAQTVGLTAGYFTSFTVFLALNSPDLANKYWRDVPGTAGFVSLGRYLTFWGVVYLLVTAWLVWGKSEDPEPDGKDETGKGGVVSAYGSMWAVLRLPHIQQLLVVHLLSKFAFSPNEAATNLKLLERGFAASDLALTALIDFPFEVMFGYLAARWSQGPAPLKPWMYGFIGRLGSAVLAMLVVSGFPSGGVGYGYFLAVMAGHVVTQFMSTVQMVSICAFHTGIADPRIGGTYMTLLNTLSNLGGTWPRFFVLRGIDYFTVASCVVGGVPTAIAHSATSQLGKDECREIGGSVVVERDGYYVMSSLCAVLGALVFFGWTRPTVKLLERLQKDAWKIGKSGGGD</sequence>
<reference evidence="7 8" key="3">
    <citation type="journal article" date="2015" name="Genome Announc.">
        <title>Draft Genome Sequence of the Archiascomycetous Yeast Saitoella complicata.</title>
        <authorList>
            <person name="Yamauchi K."/>
            <person name="Kondo S."/>
            <person name="Hamamoto M."/>
            <person name="Takahashi Y."/>
            <person name="Ogura Y."/>
            <person name="Hayashi T."/>
            <person name="Nishida H."/>
        </authorList>
    </citation>
    <scope>NUCLEOTIDE SEQUENCE [LARGE SCALE GENOMIC DNA]</scope>
    <source>
        <strain evidence="7 8">NRRL Y-17804</strain>
    </source>
</reference>
<proteinExistence type="predicted"/>
<dbReference type="PANTHER" id="PTHR12778:SF9">
    <property type="entry name" value="ACETYL-COENZYME A TRANSPORTER 1"/>
    <property type="match status" value="1"/>
</dbReference>
<evidence type="ECO:0000313" key="8">
    <source>
        <dbReference type="Proteomes" id="UP000033140"/>
    </source>
</evidence>
<evidence type="ECO:0000256" key="3">
    <source>
        <dbReference type="ARBA" id="ARBA00022989"/>
    </source>
</evidence>
<dbReference type="Proteomes" id="UP000033140">
    <property type="component" value="Unassembled WGS sequence"/>
</dbReference>
<evidence type="ECO:0008006" key="9">
    <source>
        <dbReference type="Google" id="ProtNLM"/>
    </source>
</evidence>
<feature type="transmembrane region" description="Helical" evidence="6">
    <location>
        <begin position="58"/>
        <end position="83"/>
    </location>
</feature>
<dbReference type="Gene3D" id="1.20.1250.20">
    <property type="entry name" value="MFS general substrate transporter like domains"/>
    <property type="match status" value="1"/>
</dbReference>
<keyword evidence="3 6" id="KW-1133">Transmembrane helix</keyword>
<dbReference type="Pfam" id="PF13000">
    <property type="entry name" value="Acatn"/>
    <property type="match status" value="3"/>
</dbReference>
<dbReference type="AlphaFoldDB" id="A0A0E9NS50"/>
<feature type="transmembrane region" description="Helical" evidence="6">
    <location>
        <begin position="492"/>
        <end position="511"/>
    </location>
</feature>
<dbReference type="RefSeq" id="XP_019021733.1">
    <property type="nucleotide sequence ID" value="XM_019170851.1"/>
</dbReference>
<dbReference type="STRING" id="698492.A0A0E9NS50"/>